<evidence type="ECO:0000313" key="2">
    <source>
        <dbReference type="WBParaSite" id="PDA_v2.g26408.t1"/>
    </source>
</evidence>
<dbReference type="InterPro" id="IPR043502">
    <property type="entry name" value="DNA/RNA_pol_sf"/>
</dbReference>
<dbReference type="Gene3D" id="3.30.70.270">
    <property type="match status" value="1"/>
</dbReference>
<dbReference type="SUPFAM" id="SSF56672">
    <property type="entry name" value="DNA/RNA polymerases"/>
    <property type="match status" value="1"/>
</dbReference>
<dbReference type="PANTHER" id="PTHR47331:SF5">
    <property type="entry name" value="RIBONUCLEASE H"/>
    <property type="match status" value="1"/>
</dbReference>
<sequence>MYAGQIPAVETTVSSLAIDPQMQSVPDECDTFWKLEKMGIIDSNDSTDVDKIVQEKFQSTIQFKDNRYYVSWPFKSDNVNLPSNAGLAIARLRSTLRKLNQDPDLIKQYQVIIDDQLKRGTIEIAPRIPQGKIVHYLPHHAVLTPQKTTTKVRMVFDGSAKASKGNQSLNDCLHRGPINMPEIPGLLFRIRSAKIVLTGDIEKAFHQVYLNDIDRDSVRFFWVKDTSQPAEGDNLIALRFKLLQLGMAPGRVNPEIPGPGPARYRAGAGRGFFSPGRVGPGMKNYARWFVI</sequence>
<protein>
    <submittedName>
        <fullName evidence="2">Uncharacterized protein</fullName>
    </submittedName>
</protein>
<keyword evidence="1" id="KW-1185">Reference proteome</keyword>
<dbReference type="InterPro" id="IPR043128">
    <property type="entry name" value="Rev_trsase/Diguanyl_cyclase"/>
</dbReference>
<accession>A0A914Q4V3</accession>
<proteinExistence type="predicted"/>
<dbReference type="WBParaSite" id="PDA_v2.g26408.t1">
    <property type="protein sequence ID" value="PDA_v2.g26408.t1"/>
    <property type="gene ID" value="PDA_v2.g26408"/>
</dbReference>
<evidence type="ECO:0000313" key="1">
    <source>
        <dbReference type="Proteomes" id="UP000887578"/>
    </source>
</evidence>
<dbReference type="PANTHER" id="PTHR47331">
    <property type="entry name" value="PHD-TYPE DOMAIN-CONTAINING PROTEIN"/>
    <property type="match status" value="1"/>
</dbReference>
<name>A0A914Q4V3_9BILA</name>
<reference evidence="2" key="1">
    <citation type="submission" date="2022-11" db="UniProtKB">
        <authorList>
            <consortium name="WormBaseParasite"/>
        </authorList>
    </citation>
    <scope>IDENTIFICATION</scope>
</reference>
<organism evidence="1 2">
    <name type="scientific">Panagrolaimus davidi</name>
    <dbReference type="NCBI Taxonomy" id="227884"/>
    <lineage>
        <taxon>Eukaryota</taxon>
        <taxon>Metazoa</taxon>
        <taxon>Ecdysozoa</taxon>
        <taxon>Nematoda</taxon>
        <taxon>Chromadorea</taxon>
        <taxon>Rhabditida</taxon>
        <taxon>Tylenchina</taxon>
        <taxon>Panagrolaimomorpha</taxon>
        <taxon>Panagrolaimoidea</taxon>
        <taxon>Panagrolaimidae</taxon>
        <taxon>Panagrolaimus</taxon>
    </lineage>
</organism>
<dbReference type="Proteomes" id="UP000887578">
    <property type="component" value="Unplaced"/>
</dbReference>
<dbReference type="AlphaFoldDB" id="A0A914Q4V3"/>
<dbReference type="Gene3D" id="3.10.10.10">
    <property type="entry name" value="HIV Type 1 Reverse Transcriptase, subunit A, domain 1"/>
    <property type="match status" value="1"/>
</dbReference>